<gene>
    <name evidence="1" type="ORF">LMG29542_03364</name>
</gene>
<reference evidence="1 2" key="1">
    <citation type="submission" date="2020-04" db="EMBL/GenBank/DDBJ databases">
        <authorList>
            <person name="De Canck E."/>
        </authorList>
    </citation>
    <scope>NUCLEOTIDE SEQUENCE [LARGE SCALE GENOMIC DNA]</scope>
    <source>
        <strain evidence="1 2">LMG 29542</strain>
    </source>
</reference>
<evidence type="ECO:0000313" key="2">
    <source>
        <dbReference type="Proteomes" id="UP000494363"/>
    </source>
</evidence>
<keyword evidence="2" id="KW-1185">Reference proteome</keyword>
<proteinExistence type="predicted"/>
<organism evidence="1 2">
    <name type="scientific">Paraburkholderia humisilvae</name>
    <dbReference type="NCBI Taxonomy" id="627669"/>
    <lineage>
        <taxon>Bacteria</taxon>
        <taxon>Pseudomonadati</taxon>
        <taxon>Pseudomonadota</taxon>
        <taxon>Betaproteobacteria</taxon>
        <taxon>Burkholderiales</taxon>
        <taxon>Burkholderiaceae</taxon>
        <taxon>Paraburkholderia</taxon>
    </lineage>
</organism>
<protein>
    <submittedName>
        <fullName evidence="1">Uncharacterized protein</fullName>
    </submittedName>
</protein>
<sequence length="133" mass="15026">MDGIDRLLLDWHEWQLGYEPVRGYPPDAGFGEAFQSSRQWMDVDDLNEEVELRLRESVGRSVDPLVMALDLRLRIAVSTAVRNLYAGTTVWVNPRWPATQEADYARAKATLAPSLVSRGLLPKTDLQAMKVTL</sequence>
<dbReference type="RefSeq" id="WP_175227592.1">
    <property type="nucleotide sequence ID" value="NZ_CADIKH010000014.1"/>
</dbReference>
<dbReference type="Proteomes" id="UP000494363">
    <property type="component" value="Unassembled WGS sequence"/>
</dbReference>
<dbReference type="EMBL" id="CADIKH010000014">
    <property type="protein sequence ID" value="CAB3758524.1"/>
    <property type="molecule type" value="Genomic_DNA"/>
</dbReference>
<name>A0A6J5DYI6_9BURK</name>
<evidence type="ECO:0000313" key="1">
    <source>
        <dbReference type="EMBL" id="CAB3758524.1"/>
    </source>
</evidence>
<accession>A0A6J5DYI6</accession>
<dbReference type="AlphaFoldDB" id="A0A6J5DYI6"/>